<dbReference type="Proteomes" id="UP000027182">
    <property type="component" value="Chromosome"/>
</dbReference>
<comment type="similarity">
    <text evidence="5">Belongs to the HrcA family.</text>
</comment>
<dbReference type="SUPFAM" id="SSF46785">
    <property type="entry name" value="Winged helix' DNA-binding domain"/>
    <property type="match status" value="1"/>
</dbReference>
<dbReference type="HAMAP" id="MF_00081">
    <property type="entry name" value="HrcA"/>
    <property type="match status" value="1"/>
</dbReference>
<evidence type="ECO:0000256" key="5">
    <source>
        <dbReference type="HAMAP-Rule" id="MF_00081"/>
    </source>
</evidence>
<dbReference type="InterPro" id="IPR036388">
    <property type="entry name" value="WH-like_DNA-bd_sf"/>
</dbReference>
<organism evidence="7 8">
    <name type="scientific">Mycoplasmopsis bovis CQ-W70</name>
    <dbReference type="NCBI Taxonomy" id="1316930"/>
    <lineage>
        <taxon>Bacteria</taxon>
        <taxon>Bacillati</taxon>
        <taxon>Mycoplasmatota</taxon>
        <taxon>Mycoplasmoidales</taxon>
        <taxon>Metamycoplasmataceae</taxon>
        <taxon>Mycoplasmopsis</taxon>
    </lineage>
</organism>
<dbReference type="HOGENOM" id="CLU_050019_1_0_14"/>
<dbReference type="Gene3D" id="3.30.390.60">
    <property type="entry name" value="Heat-inducible transcription repressor hrca homolog, domain 3"/>
    <property type="match status" value="1"/>
</dbReference>
<dbReference type="Pfam" id="PF01628">
    <property type="entry name" value="HrcA"/>
    <property type="match status" value="1"/>
</dbReference>
<evidence type="ECO:0000256" key="2">
    <source>
        <dbReference type="ARBA" id="ARBA00023015"/>
    </source>
</evidence>
<reference evidence="7 8" key="1">
    <citation type="submission" date="2013-04" db="EMBL/GenBank/DDBJ databases">
        <authorList>
            <person name="Lin L."/>
            <person name="Zeng Z."/>
            <person name="Xie J."/>
            <person name="Luo L."/>
            <person name="Yang Z."/>
            <person name="Liang W."/>
            <person name="Lin H."/>
            <person name="Dong C."/>
            <person name="Sun Y."/>
        </authorList>
    </citation>
    <scope>NUCLEOTIDE SEQUENCE [LARGE SCALE GENOMIC DNA]</scope>
    <source>
        <strain evidence="7 8">CQ-W70</strain>
    </source>
</reference>
<keyword evidence="4 5" id="KW-0804">Transcription</keyword>
<accession>A0A059Y4N8</accession>
<dbReference type="GO" id="GO:0045892">
    <property type="term" value="P:negative regulation of DNA-templated transcription"/>
    <property type="evidence" value="ECO:0007669"/>
    <property type="project" value="UniProtKB-UniRule"/>
</dbReference>
<evidence type="ECO:0000256" key="4">
    <source>
        <dbReference type="ARBA" id="ARBA00023163"/>
    </source>
</evidence>
<evidence type="ECO:0000256" key="1">
    <source>
        <dbReference type="ARBA" id="ARBA00022491"/>
    </source>
</evidence>
<dbReference type="EMBL" id="CP005933">
    <property type="protein sequence ID" value="AIA34178.1"/>
    <property type="molecule type" value="Genomic_DNA"/>
</dbReference>
<dbReference type="PANTHER" id="PTHR34824">
    <property type="entry name" value="HEAT-INDUCIBLE TRANSCRIPTION REPRESSOR HRCA"/>
    <property type="match status" value="1"/>
</dbReference>
<dbReference type="InterPro" id="IPR023120">
    <property type="entry name" value="WHTH_transcript_rep_HrcA_IDD"/>
</dbReference>
<dbReference type="RefSeq" id="WP_013954942.1">
    <property type="nucleotide sequence ID" value="NZ_CP005933.1"/>
</dbReference>
<evidence type="ECO:0000313" key="7">
    <source>
        <dbReference type="EMBL" id="AIA34178.1"/>
    </source>
</evidence>
<dbReference type="PIRSF" id="PIRSF005485">
    <property type="entry name" value="HrcA"/>
    <property type="match status" value="1"/>
</dbReference>
<evidence type="ECO:0000259" key="6">
    <source>
        <dbReference type="Pfam" id="PF01628"/>
    </source>
</evidence>
<dbReference type="InterPro" id="IPR029016">
    <property type="entry name" value="GAF-like_dom_sf"/>
</dbReference>
<dbReference type="KEGG" id="mbq:K668_03010"/>
<evidence type="ECO:0000256" key="3">
    <source>
        <dbReference type="ARBA" id="ARBA00023016"/>
    </source>
</evidence>
<dbReference type="GO" id="GO:0003677">
    <property type="term" value="F:DNA binding"/>
    <property type="evidence" value="ECO:0007669"/>
    <property type="project" value="InterPro"/>
</dbReference>
<keyword evidence="3 5" id="KW-0346">Stress response</keyword>
<dbReference type="InterPro" id="IPR036390">
    <property type="entry name" value="WH_DNA-bd_sf"/>
</dbReference>
<dbReference type="Gene3D" id="3.30.450.40">
    <property type="match status" value="1"/>
</dbReference>
<dbReference type="AlphaFoldDB" id="A0A059Y4N8"/>
<dbReference type="PANTHER" id="PTHR34824:SF1">
    <property type="entry name" value="HEAT-INDUCIBLE TRANSCRIPTION REPRESSOR HRCA"/>
    <property type="match status" value="1"/>
</dbReference>
<name>A0A059Y4N8_MYCBV</name>
<dbReference type="SUPFAM" id="SSF55781">
    <property type="entry name" value="GAF domain-like"/>
    <property type="match status" value="1"/>
</dbReference>
<evidence type="ECO:0000313" key="8">
    <source>
        <dbReference type="Proteomes" id="UP000027182"/>
    </source>
</evidence>
<dbReference type="InterPro" id="IPR002571">
    <property type="entry name" value="HrcA"/>
</dbReference>
<sequence length="335" mass="38320">MHKKDDFGLTNDLKTILKYTVEMFIEDGTPVSSQALIENFKLNFSSAKVRYLMNDLEKFGFLEKTHTSSGRVPSAKGYEYYAMYLANFDTNVFKERLKDIFARRRVSIENTVEEAAKIITESIGVTLVTTENNEDATLKNLQLVPLSDREGLVLITDSYNKTTTNNITINKDVYSMNDLSIATKVFNQRLVNSSLINLASSAKALWPILSESIKNYETLLEEYVNQVFHFAFVNKNNIYGRNNIILADEISRQDLLKILHKIENESIWEIIDSEIPDKNRNIKIAICSDHSTFIAKKLQNNKIKEISLVGTNRMNYAKGISALEILEELINEFDE</sequence>
<gene>
    <name evidence="5 7" type="primary">hrcA</name>
    <name evidence="7" type="ORF">K668_03010</name>
</gene>
<dbReference type="NCBIfam" id="TIGR00331">
    <property type="entry name" value="hrcA"/>
    <property type="match status" value="1"/>
</dbReference>
<comment type="function">
    <text evidence="5">Negative regulator of class I heat shock genes (grpE-dnaK-dnaJ and groELS operons). Prevents heat-shock induction of these operons.</text>
</comment>
<feature type="domain" description="Heat-inducible transcription repressor HrcA C-terminal" evidence="6">
    <location>
        <begin position="109"/>
        <end position="319"/>
    </location>
</feature>
<dbReference type="InterPro" id="IPR021153">
    <property type="entry name" value="HrcA_C"/>
</dbReference>
<keyword evidence="1 5" id="KW-0678">Repressor</keyword>
<proteinExistence type="inferred from homology"/>
<keyword evidence="2 5" id="KW-0805">Transcription regulation</keyword>
<dbReference type="PATRIC" id="fig|1316930.3.peg.616"/>
<dbReference type="Gene3D" id="1.10.10.10">
    <property type="entry name" value="Winged helix-like DNA-binding domain superfamily/Winged helix DNA-binding domain"/>
    <property type="match status" value="1"/>
</dbReference>
<protein>
    <recommendedName>
        <fullName evidence="5">Heat-inducible transcription repressor HrcA</fullName>
    </recommendedName>
</protein>